<evidence type="ECO:0000313" key="9">
    <source>
        <dbReference type="EMBL" id="TSE29542.1"/>
    </source>
</evidence>
<keyword evidence="5" id="KW-0460">Magnesium</keyword>
<gene>
    <name evidence="9" type="ORF">Ttaiw_02263</name>
</gene>
<name>A0A554X127_9BURK</name>
<evidence type="ECO:0000256" key="1">
    <source>
        <dbReference type="ARBA" id="ARBA00001936"/>
    </source>
</evidence>
<dbReference type="SUPFAM" id="SSF55811">
    <property type="entry name" value="Nudix"/>
    <property type="match status" value="1"/>
</dbReference>
<dbReference type="EMBL" id="VJOM01000033">
    <property type="protein sequence ID" value="TSE29542.1"/>
    <property type="molecule type" value="Genomic_DNA"/>
</dbReference>
<evidence type="ECO:0000256" key="4">
    <source>
        <dbReference type="ARBA" id="ARBA00022801"/>
    </source>
</evidence>
<dbReference type="InterPro" id="IPR000086">
    <property type="entry name" value="NUDIX_hydrolase_dom"/>
</dbReference>
<feature type="domain" description="Nudix hydrolase" evidence="8">
    <location>
        <begin position="21"/>
        <end position="220"/>
    </location>
</feature>
<dbReference type="PANTHER" id="PTHR12318">
    <property type="entry name" value="TESTOSTERONE-REGULATED PROTEIN RP2"/>
    <property type="match status" value="1"/>
</dbReference>
<dbReference type="CDD" id="cd18870">
    <property type="entry name" value="NUDIX_AcylCoAdiphos_Nudt19"/>
    <property type="match status" value="1"/>
</dbReference>
<dbReference type="Gene3D" id="3.90.79.10">
    <property type="entry name" value="Nucleoside Triphosphate Pyrophosphohydrolase"/>
    <property type="match status" value="1"/>
</dbReference>
<dbReference type="RefSeq" id="WP_058616662.1">
    <property type="nucleotide sequence ID" value="NZ_CP083911.1"/>
</dbReference>
<evidence type="ECO:0000256" key="2">
    <source>
        <dbReference type="ARBA" id="ARBA00001946"/>
    </source>
</evidence>
<feature type="region of interest" description="Disordered" evidence="7">
    <location>
        <begin position="1"/>
        <end position="22"/>
    </location>
</feature>
<dbReference type="GO" id="GO:0016818">
    <property type="term" value="F:hydrolase activity, acting on acid anhydrides, in phosphorus-containing anhydrides"/>
    <property type="evidence" value="ECO:0007669"/>
    <property type="project" value="InterPro"/>
</dbReference>
<dbReference type="PROSITE" id="PS51462">
    <property type="entry name" value="NUDIX"/>
    <property type="match status" value="1"/>
</dbReference>
<keyword evidence="10" id="KW-1185">Reference proteome</keyword>
<evidence type="ECO:0000256" key="7">
    <source>
        <dbReference type="SAM" id="MobiDB-lite"/>
    </source>
</evidence>
<evidence type="ECO:0000259" key="8">
    <source>
        <dbReference type="PROSITE" id="PS51462"/>
    </source>
</evidence>
<evidence type="ECO:0000256" key="5">
    <source>
        <dbReference type="ARBA" id="ARBA00022842"/>
    </source>
</evidence>
<proteinExistence type="predicted"/>
<accession>A0A554X127</accession>
<dbReference type="InterPro" id="IPR039121">
    <property type="entry name" value="NUDT19"/>
</dbReference>
<dbReference type="STRING" id="307486.GCA_000807215_00532"/>
<organism evidence="9 10">
    <name type="scientific">Tepidimonas taiwanensis</name>
    <dbReference type="NCBI Taxonomy" id="307486"/>
    <lineage>
        <taxon>Bacteria</taxon>
        <taxon>Pseudomonadati</taxon>
        <taxon>Pseudomonadota</taxon>
        <taxon>Betaproteobacteria</taxon>
        <taxon>Burkholderiales</taxon>
        <taxon>Tepidimonas</taxon>
    </lineage>
</organism>
<evidence type="ECO:0000256" key="6">
    <source>
        <dbReference type="ARBA" id="ARBA00023211"/>
    </source>
</evidence>
<feature type="compositionally biased region" description="Basic and acidic residues" evidence="7">
    <location>
        <begin position="1"/>
        <end position="21"/>
    </location>
</feature>
<sequence length="298" mass="32617">MSDRPPHADGAEPRVADDNAPPRDAASVVLIRDGAGGLEVLLLRRHRDVRVLGGHYVFPGGKVEADDAAPDWAPVLDATAESLVARLAEPALTPAQAQAFFVAAARELWEEAGVALVDPPAALPTAAPDVTPGAWRTVLRDAGVRLATGALCPWSRWITPRNPPVGSPRFDTRFFLARLPAGAQARHDAHEASDSVWLTPREALARYWAREIELIPPQLMGLAQLARHATVTAAWAEAQRRRPPCIQPEQFRDGEHRAMCYPGDPLHPVRERALPGPTRLRLVAGRFEPYEGFEGWFR</sequence>
<dbReference type="AlphaFoldDB" id="A0A554X127"/>
<reference evidence="9 10" key="1">
    <citation type="submission" date="2019-07" db="EMBL/GenBank/DDBJ databases">
        <title>Tepidimonas taiwanensis I1-1 draft genome.</title>
        <authorList>
            <person name="Da Costa M.S."/>
            <person name="Froufe H.J.C."/>
            <person name="Egas C."/>
            <person name="Albuquerque L."/>
        </authorList>
    </citation>
    <scope>NUCLEOTIDE SEQUENCE [LARGE SCALE GENOMIC DNA]</scope>
    <source>
        <strain evidence="9 10">I1-1</strain>
    </source>
</reference>
<keyword evidence="3" id="KW-0479">Metal-binding</keyword>
<comment type="cofactor">
    <cofactor evidence="2">
        <name>Mg(2+)</name>
        <dbReference type="ChEBI" id="CHEBI:18420"/>
    </cofactor>
</comment>
<dbReference type="GO" id="GO:0046872">
    <property type="term" value="F:metal ion binding"/>
    <property type="evidence" value="ECO:0007669"/>
    <property type="project" value="UniProtKB-KW"/>
</dbReference>
<dbReference type="OrthoDB" id="9788263at2"/>
<protein>
    <submittedName>
        <fullName evidence="9">NUDIX domain protein</fullName>
    </submittedName>
</protein>
<evidence type="ECO:0000256" key="3">
    <source>
        <dbReference type="ARBA" id="ARBA00022723"/>
    </source>
</evidence>
<dbReference type="Proteomes" id="UP000317763">
    <property type="component" value="Unassembled WGS sequence"/>
</dbReference>
<dbReference type="InterPro" id="IPR015797">
    <property type="entry name" value="NUDIX_hydrolase-like_dom_sf"/>
</dbReference>
<keyword evidence="4" id="KW-0378">Hydrolase</keyword>
<keyword evidence="6" id="KW-0464">Manganese</keyword>
<comment type="cofactor">
    <cofactor evidence="1">
        <name>Mn(2+)</name>
        <dbReference type="ChEBI" id="CHEBI:29035"/>
    </cofactor>
</comment>
<evidence type="ECO:0000313" key="10">
    <source>
        <dbReference type="Proteomes" id="UP000317763"/>
    </source>
</evidence>
<dbReference type="PANTHER" id="PTHR12318:SF0">
    <property type="entry name" value="ACYL-COENZYME A DIPHOSPHATASE NUDT19"/>
    <property type="match status" value="1"/>
</dbReference>
<comment type="caution">
    <text evidence="9">The sequence shown here is derived from an EMBL/GenBank/DDBJ whole genome shotgun (WGS) entry which is preliminary data.</text>
</comment>